<dbReference type="Pfam" id="PF13855">
    <property type="entry name" value="LRR_8"/>
    <property type="match status" value="1"/>
</dbReference>
<dbReference type="PANTHER" id="PTHR48063">
    <property type="entry name" value="LRR RECEPTOR-LIKE KINASE"/>
    <property type="match status" value="1"/>
</dbReference>
<reference evidence="11 12" key="1">
    <citation type="submission" date="2024-01" db="EMBL/GenBank/DDBJ databases">
        <authorList>
            <person name="Waweru B."/>
        </authorList>
    </citation>
    <scope>NUCLEOTIDE SEQUENCE [LARGE SCALE GENOMIC DNA]</scope>
</reference>
<keyword evidence="2" id="KW-0433">Leucine-rich repeat</keyword>
<dbReference type="InterPro" id="IPR032675">
    <property type="entry name" value="LRR_dom_sf"/>
</dbReference>
<evidence type="ECO:0000256" key="5">
    <source>
        <dbReference type="ARBA" id="ARBA00022737"/>
    </source>
</evidence>
<sequence length="298" mass="33233">MPIVRVDPNPRLFPDGTANKQAGGLVSLKNFLLRTNGIGGQIPQEIGNCKHLSLVDLDENRFYGPIPSSLVLRIAGNLLGGKIPDEIVQLNKLAVLDISSNRISGEIPAQIGNLSNLYVLNLKDNMLSGGVPVEIRELSKLGYLDLSMNMLSGPIPYQIGGCSRLQLLRLGKNNLSGTIPRQIGNLSCTATNGKGWGNKKNKLVIFVALISSALFVSLGFVGFTAICCHRRKSRNMSTHENRSRRENPFLIWCFDGRIVYKVEWEELERFIKWKSQVVKCSLQKSLMVLWFKTERLRQ</sequence>
<dbReference type="InterPro" id="IPR046956">
    <property type="entry name" value="RLP23-like"/>
</dbReference>
<evidence type="ECO:0000313" key="12">
    <source>
        <dbReference type="Proteomes" id="UP001314170"/>
    </source>
</evidence>
<dbReference type="PANTHER" id="PTHR48063:SF90">
    <property type="entry name" value="OS11G0565920 PROTEIN"/>
    <property type="match status" value="1"/>
</dbReference>
<dbReference type="Gene3D" id="3.80.10.10">
    <property type="entry name" value="Ribonuclease Inhibitor"/>
    <property type="match status" value="1"/>
</dbReference>
<evidence type="ECO:0000256" key="8">
    <source>
        <dbReference type="ARBA" id="ARBA00023170"/>
    </source>
</evidence>
<evidence type="ECO:0000256" key="6">
    <source>
        <dbReference type="ARBA" id="ARBA00022989"/>
    </source>
</evidence>
<evidence type="ECO:0000256" key="4">
    <source>
        <dbReference type="ARBA" id="ARBA00022729"/>
    </source>
</evidence>
<evidence type="ECO:0000256" key="9">
    <source>
        <dbReference type="ARBA" id="ARBA00023180"/>
    </source>
</evidence>
<evidence type="ECO:0000313" key="11">
    <source>
        <dbReference type="EMBL" id="CAK7325195.1"/>
    </source>
</evidence>
<keyword evidence="3 10" id="KW-0812">Transmembrane</keyword>
<dbReference type="Pfam" id="PF00560">
    <property type="entry name" value="LRR_1"/>
    <property type="match status" value="1"/>
</dbReference>
<keyword evidence="12" id="KW-1185">Reference proteome</keyword>
<keyword evidence="6 10" id="KW-1133">Transmembrane helix</keyword>
<evidence type="ECO:0000256" key="7">
    <source>
        <dbReference type="ARBA" id="ARBA00023136"/>
    </source>
</evidence>
<dbReference type="EMBL" id="CAWUPB010000850">
    <property type="protein sequence ID" value="CAK7325195.1"/>
    <property type="molecule type" value="Genomic_DNA"/>
</dbReference>
<evidence type="ECO:0000256" key="10">
    <source>
        <dbReference type="SAM" id="Phobius"/>
    </source>
</evidence>
<keyword evidence="9" id="KW-0325">Glycoprotein</keyword>
<dbReference type="AlphaFoldDB" id="A0AAV1QY10"/>
<dbReference type="InterPro" id="IPR001611">
    <property type="entry name" value="Leu-rich_rpt"/>
</dbReference>
<dbReference type="Proteomes" id="UP001314170">
    <property type="component" value="Unassembled WGS sequence"/>
</dbReference>
<protein>
    <submittedName>
        <fullName evidence="11">Uncharacterized protein</fullName>
    </submittedName>
</protein>
<dbReference type="GO" id="GO:0016020">
    <property type="term" value="C:membrane"/>
    <property type="evidence" value="ECO:0007669"/>
    <property type="project" value="UniProtKB-SubCell"/>
</dbReference>
<dbReference type="FunFam" id="3.80.10.10:FF:000041">
    <property type="entry name" value="LRR receptor-like serine/threonine-protein kinase ERECTA"/>
    <property type="match status" value="1"/>
</dbReference>
<evidence type="ECO:0000256" key="1">
    <source>
        <dbReference type="ARBA" id="ARBA00004479"/>
    </source>
</evidence>
<comment type="caution">
    <text evidence="11">The sequence shown here is derived from an EMBL/GenBank/DDBJ whole genome shotgun (WGS) entry which is preliminary data.</text>
</comment>
<name>A0AAV1QY10_9ROSI</name>
<feature type="transmembrane region" description="Helical" evidence="10">
    <location>
        <begin position="203"/>
        <end position="226"/>
    </location>
</feature>
<accession>A0AAV1QY10</accession>
<gene>
    <name evidence="11" type="ORF">DCAF_LOCUS2867</name>
</gene>
<proteinExistence type="predicted"/>
<dbReference type="SUPFAM" id="SSF52058">
    <property type="entry name" value="L domain-like"/>
    <property type="match status" value="1"/>
</dbReference>
<evidence type="ECO:0000256" key="2">
    <source>
        <dbReference type="ARBA" id="ARBA00022614"/>
    </source>
</evidence>
<keyword evidence="4" id="KW-0732">Signal</keyword>
<evidence type="ECO:0000256" key="3">
    <source>
        <dbReference type="ARBA" id="ARBA00022692"/>
    </source>
</evidence>
<keyword evidence="7 10" id="KW-0472">Membrane</keyword>
<keyword evidence="5" id="KW-0677">Repeat</keyword>
<comment type="subcellular location">
    <subcellularLocation>
        <location evidence="1">Membrane</location>
        <topology evidence="1">Single-pass type I membrane protein</topology>
    </subcellularLocation>
</comment>
<keyword evidence="8" id="KW-0675">Receptor</keyword>
<organism evidence="11 12">
    <name type="scientific">Dovyalis caffra</name>
    <dbReference type="NCBI Taxonomy" id="77055"/>
    <lineage>
        <taxon>Eukaryota</taxon>
        <taxon>Viridiplantae</taxon>
        <taxon>Streptophyta</taxon>
        <taxon>Embryophyta</taxon>
        <taxon>Tracheophyta</taxon>
        <taxon>Spermatophyta</taxon>
        <taxon>Magnoliopsida</taxon>
        <taxon>eudicotyledons</taxon>
        <taxon>Gunneridae</taxon>
        <taxon>Pentapetalae</taxon>
        <taxon>rosids</taxon>
        <taxon>fabids</taxon>
        <taxon>Malpighiales</taxon>
        <taxon>Salicaceae</taxon>
        <taxon>Flacourtieae</taxon>
        <taxon>Dovyalis</taxon>
    </lineage>
</organism>